<organism evidence="2 3">
    <name type="scientific">Lachnoclostridium phytofermentans</name>
    <dbReference type="NCBI Taxonomy" id="66219"/>
    <lineage>
        <taxon>Bacteria</taxon>
        <taxon>Bacillati</taxon>
        <taxon>Bacillota</taxon>
        <taxon>Clostridia</taxon>
        <taxon>Lachnospirales</taxon>
        <taxon>Lachnospiraceae</taxon>
    </lineage>
</organism>
<sequence>VSEEVKSRYEDEMKGLQSKVKEAHEEQRKAAEKVKEFSLEITNRYETYLGKDMLTKAAIDRLIEIMKEQNVTNITEALSIYRAELNKPIE</sequence>
<evidence type="ECO:0000256" key="1">
    <source>
        <dbReference type="SAM" id="MobiDB-lite"/>
    </source>
</evidence>
<dbReference type="Proteomes" id="UP000262969">
    <property type="component" value="Unassembled WGS sequence"/>
</dbReference>
<dbReference type="AlphaFoldDB" id="A0A3D2X834"/>
<proteinExistence type="predicted"/>
<reference evidence="2 3" key="1">
    <citation type="journal article" date="2018" name="Nat. Biotechnol.">
        <title>A standardized bacterial taxonomy based on genome phylogeny substantially revises the tree of life.</title>
        <authorList>
            <person name="Parks D.H."/>
            <person name="Chuvochina M."/>
            <person name="Waite D.W."/>
            <person name="Rinke C."/>
            <person name="Skarshewski A."/>
            <person name="Chaumeil P.A."/>
            <person name="Hugenholtz P."/>
        </authorList>
    </citation>
    <scope>NUCLEOTIDE SEQUENCE [LARGE SCALE GENOMIC DNA]</scope>
    <source>
        <strain evidence="2">UBA11728</strain>
    </source>
</reference>
<gene>
    <name evidence="2" type="ORF">DHW61_11765</name>
</gene>
<protein>
    <submittedName>
        <fullName evidence="2">Uncharacterized protein</fullName>
    </submittedName>
</protein>
<evidence type="ECO:0000313" key="2">
    <source>
        <dbReference type="EMBL" id="HCL03064.1"/>
    </source>
</evidence>
<evidence type="ECO:0000313" key="3">
    <source>
        <dbReference type="Proteomes" id="UP000262969"/>
    </source>
</evidence>
<feature type="non-terminal residue" evidence="2">
    <location>
        <position position="1"/>
    </location>
</feature>
<dbReference type="EMBL" id="DPVV01000393">
    <property type="protein sequence ID" value="HCL03064.1"/>
    <property type="molecule type" value="Genomic_DNA"/>
</dbReference>
<feature type="region of interest" description="Disordered" evidence="1">
    <location>
        <begin position="1"/>
        <end position="23"/>
    </location>
</feature>
<comment type="caution">
    <text evidence="2">The sequence shown here is derived from an EMBL/GenBank/DDBJ whole genome shotgun (WGS) entry which is preliminary data.</text>
</comment>
<accession>A0A3D2X834</accession>
<name>A0A3D2X834_9FIRM</name>